<comment type="caution">
    <text evidence="1">The sequence shown here is derived from an EMBL/GenBank/DDBJ whole genome shotgun (WGS) entry which is preliminary data.</text>
</comment>
<keyword evidence="2" id="KW-1185">Reference proteome</keyword>
<dbReference type="AlphaFoldDB" id="A0ABD1WSA5"/>
<evidence type="ECO:0000313" key="2">
    <source>
        <dbReference type="Proteomes" id="UP001604277"/>
    </source>
</evidence>
<sequence>MATLAQCSSPQDMAKIISCLSTIARMTHITSDKEVPDSIRPEIRVGSRISAPILPHRSADQDWLGLGFFRQCSSSSIHSKDPNKKIQDQMVEKFHFIMRQLSSSA</sequence>
<dbReference type="EMBL" id="JBFOLJ010000002">
    <property type="protein sequence ID" value="KAL2552582.1"/>
    <property type="molecule type" value="Genomic_DNA"/>
</dbReference>
<proteinExistence type="predicted"/>
<protein>
    <submittedName>
        <fullName evidence="1">Uncharacterized protein</fullName>
    </submittedName>
</protein>
<gene>
    <name evidence="1" type="ORF">Fot_06201</name>
</gene>
<reference evidence="2" key="1">
    <citation type="submission" date="2024-07" db="EMBL/GenBank/DDBJ databases">
        <title>Two chromosome-level genome assemblies of Korean endemic species Abeliophyllum distichum and Forsythia ovata (Oleaceae).</title>
        <authorList>
            <person name="Jang H."/>
        </authorList>
    </citation>
    <scope>NUCLEOTIDE SEQUENCE [LARGE SCALE GENOMIC DNA]</scope>
</reference>
<dbReference type="Proteomes" id="UP001604277">
    <property type="component" value="Unassembled WGS sequence"/>
</dbReference>
<name>A0ABD1WSA5_9LAMI</name>
<organism evidence="1 2">
    <name type="scientific">Forsythia ovata</name>
    <dbReference type="NCBI Taxonomy" id="205694"/>
    <lineage>
        <taxon>Eukaryota</taxon>
        <taxon>Viridiplantae</taxon>
        <taxon>Streptophyta</taxon>
        <taxon>Embryophyta</taxon>
        <taxon>Tracheophyta</taxon>
        <taxon>Spermatophyta</taxon>
        <taxon>Magnoliopsida</taxon>
        <taxon>eudicotyledons</taxon>
        <taxon>Gunneridae</taxon>
        <taxon>Pentapetalae</taxon>
        <taxon>asterids</taxon>
        <taxon>lamiids</taxon>
        <taxon>Lamiales</taxon>
        <taxon>Oleaceae</taxon>
        <taxon>Forsythieae</taxon>
        <taxon>Forsythia</taxon>
    </lineage>
</organism>
<evidence type="ECO:0000313" key="1">
    <source>
        <dbReference type="EMBL" id="KAL2552582.1"/>
    </source>
</evidence>
<accession>A0ABD1WSA5</accession>